<dbReference type="SUPFAM" id="SSF48371">
    <property type="entry name" value="ARM repeat"/>
    <property type="match status" value="1"/>
</dbReference>
<dbReference type="PROSITE" id="PS50166">
    <property type="entry name" value="IMPORTIN_B_NT"/>
    <property type="match status" value="1"/>
</dbReference>
<dbReference type="InterPro" id="IPR040122">
    <property type="entry name" value="Importin_beta"/>
</dbReference>
<evidence type="ECO:0000256" key="7">
    <source>
        <dbReference type="ARBA" id="ARBA00023242"/>
    </source>
</evidence>
<evidence type="ECO:0000256" key="3">
    <source>
        <dbReference type="ARBA" id="ARBA00022448"/>
    </source>
</evidence>
<accession>K0KSU7</accession>
<keyword evidence="5" id="KW-0677">Repeat</keyword>
<dbReference type="InParanoid" id="K0KSU7"/>
<keyword evidence="4" id="KW-0963">Cytoplasm</keyword>
<dbReference type="HOGENOM" id="CLU_008136_1_1_1"/>
<dbReference type="EMBL" id="CAIF01000127">
    <property type="protein sequence ID" value="CCH44449.1"/>
    <property type="molecule type" value="Genomic_DNA"/>
</dbReference>
<feature type="compositionally biased region" description="Acidic residues" evidence="9">
    <location>
        <begin position="349"/>
        <end position="366"/>
    </location>
</feature>
<dbReference type="FunCoup" id="K0KSU7">
    <property type="interactions" value="1221"/>
</dbReference>
<dbReference type="InterPro" id="IPR016024">
    <property type="entry name" value="ARM-type_fold"/>
</dbReference>
<evidence type="ECO:0000256" key="8">
    <source>
        <dbReference type="ARBA" id="ARBA00038423"/>
    </source>
</evidence>
<evidence type="ECO:0000256" key="6">
    <source>
        <dbReference type="ARBA" id="ARBA00022927"/>
    </source>
</evidence>
<evidence type="ECO:0000256" key="1">
    <source>
        <dbReference type="ARBA" id="ARBA00004123"/>
    </source>
</evidence>
<name>K0KSU7_WICCF</name>
<evidence type="ECO:0000256" key="9">
    <source>
        <dbReference type="SAM" id="MobiDB-lite"/>
    </source>
</evidence>
<dbReference type="FunFam" id="1.25.10.10:FF:000028">
    <property type="entry name" value="Transportin-1 isoform 1"/>
    <property type="match status" value="1"/>
</dbReference>
<keyword evidence="12" id="KW-1185">Reference proteome</keyword>
<feature type="region of interest" description="Disordered" evidence="9">
    <location>
        <begin position="318"/>
        <end position="366"/>
    </location>
</feature>
<feature type="compositionally biased region" description="Polar residues" evidence="9">
    <location>
        <begin position="335"/>
        <end position="345"/>
    </location>
</feature>
<evidence type="ECO:0000259" key="10">
    <source>
        <dbReference type="PROSITE" id="PS50166"/>
    </source>
</evidence>
<organism evidence="11 12">
    <name type="scientific">Wickerhamomyces ciferrii (strain ATCC 14091 / BCRC 22168 / CBS 111 / JCM 3599 / NBRC 0793 / NRRL Y-1031 F-60-10)</name>
    <name type="common">Yeast</name>
    <name type="synonym">Pichia ciferrii</name>
    <dbReference type="NCBI Taxonomy" id="1206466"/>
    <lineage>
        <taxon>Eukaryota</taxon>
        <taxon>Fungi</taxon>
        <taxon>Dikarya</taxon>
        <taxon>Ascomycota</taxon>
        <taxon>Saccharomycotina</taxon>
        <taxon>Saccharomycetes</taxon>
        <taxon>Phaffomycetales</taxon>
        <taxon>Wickerhamomycetaceae</taxon>
        <taxon>Wickerhamomyces</taxon>
    </lineage>
</organism>
<reference evidence="11 12" key="1">
    <citation type="journal article" date="2012" name="Eukaryot. Cell">
        <title>Draft genome sequence of Wickerhamomyces ciferrii NRRL Y-1031 F-60-10.</title>
        <authorList>
            <person name="Schneider J."/>
            <person name="Andrea H."/>
            <person name="Blom J."/>
            <person name="Jaenicke S."/>
            <person name="Ruckert C."/>
            <person name="Schorsch C."/>
            <person name="Szczepanowski R."/>
            <person name="Farwick M."/>
            <person name="Goesmann A."/>
            <person name="Puhler A."/>
            <person name="Schaffer S."/>
            <person name="Tauch A."/>
            <person name="Kohler T."/>
            <person name="Brinkrolf K."/>
        </authorList>
    </citation>
    <scope>NUCLEOTIDE SEQUENCE [LARGE SCALE GENOMIC DNA]</scope>
    <source>
        <strain evidence="12">ATCC 14091 / BCRC 22168 / CBS 111 / JCM 3599 / NBRC 0793 / NRRL Y-1031 F-60-10</strain>
    </source>
</reference>
<comment type="caution">
    <text evidence="11">The sequence shown here is derived from an EMBL/GenBank/DDBJ whole genome shotgun (WGS) entry which is preliminary data.</text>
</comment>
<protein>
    <submittedName>
        <fullName evidence="11">Importin subunit beta-2</fullName>
    </submittedName>
</protein>
<dbReference type="AlphaFoldDB" id="K0KSU7"/>
<dbReference type="eggNOG" id="KOG2023">
    <property type="taxonomic scope" value="Eukaryota"/>
</dbReference>
<proteinExistence type="inferred from homology"/>
<sequence>MSWEPNPTSVEQLKQILAGTLYPNAQQRQQATEALDQAKHQEDFHNYLLYILVHDNSTPSEVRASAGVNLKNDMIKNFNVKNNDYLLENILKGLLVDDAFVRNITGTVITSIFSTLGISKWPQVLPQLIELSETGNITSQEASTSALAKICEDSSHILDTEYNGQRPLDFMVPKFLQLTASESSKVRANTLHCLNQIILTKTQSFLIHIDEFLSRLFALATDQDPSVRRNVCIAFANVLEVRPDRLLPHLDGCINYSLHSITSSEDEVALEACEFLLSLATSDIPSELIKNYLSTILPVLLKSMVYSEMDIFLMDNRDDDDVEDKDEDIKPTNAKVKSSHTTKNTNNNDNDDNDDDDEDDDDEEGDYGVEWSLRKCSAATLDVLSSVSPAEVLQIVLPILRENIGSNEWPVREAAILAFGAVAEGGIEFASNQLPALVPFLVERLQDTESSVRQITCWTLGRYSSWICSEAHKGGLYSNYFAPTFQSIVSCTLDKKKMVQESACSSLAQFIENSESELIQPFAQALVENFQQCFQKYQRKNLVVLYDAIQTFVERIEIDDESIQAILPPLLKKWEILNDEDKELWPLLECMSSVAASLGEKFAPYAIQVYQRSIRILEHCITLDKQVIQDPTINTPEKDFIVTSLDLIDGLCQGLTEHSGELIDEHLIRLLLECFNDPTDDVRQSAYALLGDIAIYIPNTLGSYLDQVILSIDREILARNFDSYAVVNNATWALGEISLRINLNKYLEKLVGTLIDLLNSNSTTAATVLENSAITIGRIGINSPEFFSTHIQEFLLEWSKHMLYLEENEEKETAFQGICNIISANPTGFNNESLIAFVNSITMYLSPGQKLAEIFQKLLIGYKEMLGDNWSNFLQTIDNPEELRSRYGI</sequence>
<dbReference type="InterPro" id="IPR001494">
    <property type="entry name" value="Importin-beta_N"/>
</dbReference>
<evidence type="ECO:0000256" key="4">
    <source>
        <dbReference type="ARBA" id="ARBA00022490"/>
    </source>
</evidence>
<comment type="similarity">
    <text evidence="8">Belongs to the importin beta family. Importin beta-2 subfamily.</text>
</comment>
<dbReference type="GO" id="GO:0031267">
    <property type="term" value="F:small GTPase binding"/>
    <property type="evidence" value="ECO:0007669"/>
    <property type="project" value="InterPro"/>
</dbReference>
<dbReference type="SMART" id="SM00913">
    <property type="entry name" value="IBN_N"/>
    <property type="match status" value="1"/>
</dbReference>
<keyword evidence="3" id="KW-0813">Transport</keyword>
<dbReference type="Pfam" id="PF13513">
    <property type="entry name" value="HEAT_EZ"/>
    <property type="match status" value="1"/>
</dbReference>
<dbReference type="GO" id="GO:0006606">
    <property type="term" value="P:protein import into nucleus"/>
    <property type="evidence" value="ECO:0007669"/>
    <property type="project" value="InterPro"/>
</dbReference>
<dbReference type="InterPro" id="IPR011989">
    <property type="entry name" value="ARM-like"/>
</dbReference>
<gene>
    <name evidence="11" type="ORF">BN7_4013</name>
</gene>
<dbReference type="Pfam" id="PF03810">
    <property type="entry name" value="IBN_N"/>
    <property type="match status" value="1"/>
</dbReference>
<evidence type="ECO:0000256" key="5">
    <source>
        <dbReference type="ARBA" id="ARBA00022737"/>
    </source>
</evidence>
<dbReference type="GO" id="GO:0031981">
    <property type="term" value="C:nuclear lumen"/>
    <property type="evidence" value="ECO:0007669"/>
    <property type="project" value="UniProtKB-ARBA"/>
</dbReference>
<evidence type="ECO:0000313" key="12">
    <source>
        <dbReference type="Proteomes" id="UP000009328"/>
    </source>
</evidence>
<dbReference type="STRING" id="1206466.K0KSU7"/>
<dbReference type="Gene3D" id="1.25.10.10">
    <property type="entry name" value="Leucine-rich Repeat Variant"/>
    <property type="match status" value="1"/>
</dbReference>
<comment type="subcellular location">
    <subcellularLocation>
        <location evidence="2">Cytoplasm</location>
    </subcellularLocation>
    <subcellularLocation>
        <location evidence="1">Nucleus</location>
    </subcellularLocation>
</comment>
<evidence type="ECO:0000313" key="11">
    <source>
        <dbReference type="EMBL" id="CCH44449.1"/>
    </source>
</evidence>
<dbReference type="PANTHER" id="PTHR10527">
    <property type="entry name" value="IMPORTIN BETA"/>
    <property type="match status" value="1"/>
</dbReference>
<dbReference type="GO" id="GO:0005737">
    <property type="term" value="C:cytoplasm"/>
    <property type="evidence" value="ECO:0007669"/>
    <property type="project" value="UniProtKB-SubCell"/>
</dbReference>
<keyword evidence="6" id="KW-0653">Protein transport</keyword>
<evidence type="ECO:0000256" key="2">
    <source>
        <dbReference type="ARBA" id="ARBA00004496"/>
    </source>
</evidence>
<keyword evidence="7" id="KW-0539">Nucleus</keyword>
<dbReference type="Proteomes" id="UP000009328">
    <property type="component" value="Unassembled WGS sequence"/>
</dbReference>
<feature type="domain" description="Importin N-terminal" evidence="10">
    <location>
        <begin position="31"/>
        <end position="114"/>
    </location>
</feature>